<dbReference type="SMART" id="SM00368">
    <property type="entry name" value="LRR_RI"/>
    <property type="match status" value="3"/>
</dbReference>
<protein>
    <recommendedName>
        <fullName evidence="3">RNI-like protein</fullName>
    </recommendedName>
</protein>
<dbReference type="STRING" id="294750.A0A095BZP0"/>
<proteinExistence type="predicted"/>
<dbReference type="AlphaFoldDB" id="A0A095BZP0"/>
<dbReference type="PANTHER" id="PTHR46761">
    <property type="entry name" value="RAN GTPASE-ACTIVATING PROTEIN 1"/>
    <property type="match status" value="1"/>
</dbReference>
<organism evidence="1 2">
    <name type="scientific">Cryptococcus deuterogattii (strain R265)</name>
    <name type="common">Cryptococcus gattii VGII (strain R265)</name>
    <dbReference type="NCBI Taxonomy" id="294750"/>
    <lineage>
        <taxon>Eukaryota</taxon>
        <taxon>Fungi</taxon>
        <taxon>Dikarya</taxon>
        <taxon>Basidiomycota</taxon>
        <taxon>Agaricomycotina</taxon>
        <taxon>Tremellomycetes</taxon>
        <taxon>Tremellales</taxon>
        <taxon>Cryptococcaceae</taxon>
        <taxon>Cryptococcus</taxon>
        <taxon>Cryptococcus gattii species complex</taxon>
    </lineage>
</organism>
<dbReference type="Gene3D" id="3.80.10.10">
    <property type="entry name" value="Ribonuclease Inhibitor"/>
    <property type="match status" value="2"/>
</dbReference>
<dbReference type="InterPro" id="IPR045203">
    <property type="entry name" value="RanGAP1/2"/>
</dbReference>
<dbReference type="InterPro" id="IPR001611">
    <property type="entry name" value="Leu-rich_rpt"/>
</dbReference>
<keyword evidence="2" id="KW-1185">Reference proteome</keyword>
<dbReference type="EMBL" id="CP025762">
    <property type="protein sequence ID" value="KGB74250.1"/>
    <property type="molecule type" value="Genomic_DNA"/>
</dbReference>
<dbReference type="GO" id="GO:0005096">
    <property type="term" value="F:GTPase activator activity"/>
    <property type="evidence" value="ECO:0007669"/>
    <property type="project" value="InterPro"/>
</dbReference>
<dbReference type="InterPro" id="IPR032675">
    <property type="entry name" value="LRR_dom_sf"/>
</dbReference>
<evidence type="ECO:0000313" key="2">
    <source>
        <dbReference type="Proteomes" id="UP000029445"/>
    </source>
</evidence>
<dbReference type="VEuPathDB" id="FungiDB:CNBG_0088"/>
<dbReference type="HOGENOM" id="CLU_680052_0_0_1"/>
<reference evidence="1 2" key="2">
    <citation type="journal article" date="2018" name="Proc. Natl. Acad. Sci.">
        <title>RNAi is a critical determinant of centromere evolution in closely related fungi.</title>
        <authorList>
            <person name="Yadav V."/>
            <person name="Sun S."/>
            <person name="Billmyre R.B."/>
            <person name="Thimmappa B.C."/>
            <person name="Shea T."/>
            <person name="Lintner R."/>
            <person name="Bakkeren G."/>
            <person name="Cuomo C.A."/>
            <person name="Heitman J."/>
            <person name="Sanyal K."/>
        </authorList>
    </citation>
    <scope>NUCLEOTIDE SEQUENCE [LARGE SCALE GENOMIC DNA]</scope>
    <source>
        <strain evidence="1 2">R265</strain>
    </source>
</reference>
<dbReference type="Pfam" id="PF13516">
    <property type="entry name" value="LRR_6"/>
    <property type="match status" value="2"/>
</dbReference>
<accession>A0A095BZP0</accession>
<sequence length="406" mass="44875">MAIVLRSNTDLVYLPDHGFVGEEGAFRILPQITRQIHRLNVSHNPLGSSGILVLFKGLSALRSKHSAPELGMGIWGLHEVNLAATGVDDEALDGILSYAKKDGLLHQVYLQGNNVRLLESVESVALSLNMSHVEMISLTNNSLIDSNGLQRFLHSLNSPHLRELHLAACGLTPEAAPAIAEFIRSPRSKSLECLLLNGNQLGGTGVCQIVDAIEDDNRSLMMVGLLANHYSKARADDGSVRELPGLVTANQEEGEQLEYQVHRRLPALLDRNRILTRRVRTAASRAISPARIILNALPPSNEATAQRVISDVSSGTSSYNPFRLLDLPGEVIHLIVRHASGDPRALSEGQFTRIKQEAVNRSALKAWSRKRIELLRGKSIMEEKDAIVELKELWLRAGRWDKWERE</sequence>
<dbReference type="RefSeq" id="XP_062880256.1">
    <property type="nucleotide sequence ID" value="XM_063024186.1"/>
</dbReference>
<dbReference type="PANTHER" id="PTHR46761:SF2">
    <property type="entry name" value="RAN GTPASE-ACTIVATING PROTEIN 1"/>
    <property type="match status" value="1"/>
</dbReference>
<dbReference type="KEGG" id="cdeu:CNBG_0088"/>
<dbReference type="OMA" id="RIHILRC"/>
<evidence type="ECO:0008006" key="3">
    <source>
        <dbReference type="Google" id="ProtNLM"/>
    </source>
</evidence>
<evidence type="ECO:0000313" key="1">
    <source>
        <dbReference type="EMBL" id="KGB74250.1"/>
    </source>
</evidence>
<reference evidence="1 2" key="1">
    <citation type="journal article" date="2011" name="MBio">
        <title>Genome variation in Cryptococcus gattii, an emerging pathogen of immunocompetent hosts.</title>
        <authorList>
            <person name="D'Souza C.A."/>
            <person name="Kronstad J.W."/>
            <person name="Taylor G."/>
            <person name="Warren R."/>
            <person name="Yuen M."/>
            <person name="Hu G."/>
            <person name="Jung W.H."/>
            <person name="Sham A."/>
            <person name="Kidd S.E."/>
            <person name="Tangen K."/>
            <person name="Lee N."/>
            <person name="Zeilmaker T."/>
            <person name="Sawkins J."/>
            <person name="McVicker G."/>
            <person name="Shah S."/>
            <person name="Gnerre S."/>
            <person name="Griggs A."/>
            <person name="Zeng Q."/>
            <person name="Bartlett K."/>
            <person name="Li W."/>
            <person name="Wang X."/>
            <person name="Heitman J."/>
            <person name="Stajich J.E."/>
            <person name="Fraser J.A."/>
            <person name="Meyer W."/>
            <person name="Carter D."/>
            <person name="Schein J."/>
            <person name="Krzywinski M."/>
            <person name="Kwon-Chung K.J."/>
            <person name="Varma A."/>
            <person name="Wang J."/>
            <person name="Brunham R."/>
            <person name="Fyfe M."/>
            <person name="Ouellette B.F."/>
            <person name="Siddiqui A."/>
            <person name="Marra M."/>
            <person name="Jones S."/>
            <person name="Holt R."/>
            <person name="Birren B.W."/>
            <person name="Galagan J.E."/>
            <person name="Cuomo C.A."/>
        </authorList>
    </citation>
    <scope>NUCLEOTIDE SEQUENCE [LARGE SCALE GENOMIC DNA]</scope>
    <source>
        <strain evidence="1 2">R265</strain>
    </source>
</reference>
<dbReference type="Proteomes" id="UP000029445">
    <property type="component" value="Chromosome 4"/>
</dbReference>
<gene>
    <name evidence="1" type="ORF">CNBG_0088</name>
</gene>
<name>A0A095BZP0_CRYD2</name>
<dbReference type="OrthoDB" id="120976at2759"/>
<dbReference type="GeneID" id="88176340"/>
<dbReference type="SUPFAM" id="SSF52047">
    <property type="entry name" value="RNI-like"/>
    <property type="match status" value="1"/>
</dbReference>